<dbReference type="Pfam" id="PF04234">
    <property type="entry name" value="CopC"/>
    <property type="match status" value="1"/>
</dbReference>
<dbReference type="RefSeq" id="WP_318651277.1">
    <property type="nucleotide sequence ID" value="NZ_CP137852.1"/>
</dbReference>
<dbReference type="InterPro" id="IPR014756">
    <property type="entry name" value="Ig_E-set"/>
</dbReference>
<evidence type="ECO:0000256" key="2">
    <source>
        <dbReference type="ARBA" id="ARBA00022723"/>
    </source>
</evidence>
<dbReference type="PANTHER" id="PTHR34820">
    <property type="entry name" value="INNER MEMBRANE PROTEIN YEBZ"/>
    <property type="match status" value="1"/>
</dbReference>
<dbReference type="InterPro" id="IPR032694">
    <property type="entry name" value="CopC/D"/>
</dbReference>
<keyword evidence="3 6" id="KW-0732">Signal</keyword>
<feature type="domain" description="CopC" evidence="7">
    <location>
        <begin position="19"/>
        <end position="111"/>
    </location>
</feature>
<feature type="signal peptide" evidence="6">
    <location>
        <begin position="1"/>
        <end position="18"/>
    </location>
</feature>
<feature type="compositionally biased region" description="Basic and acidic residues" evidence="5">
    <location>
        <begin position="67"/>
        <end position="78"/>
    </location>
</feature>
<dbReference type="InterPro" id="IPR014755">
    <property type="entry name" value="Cu-Rt/internalin_Ig-like"/>
</dbReference>
<dbReference type="PANTHER" id="PTHR34820:SF4">
    <property type="entry name" value="INNER MEMBRANE PROTEIN YEBZ"/>
    <property type="match status" value="1"/>
</dbReference>
<evidence type="ECO:0000256" key="4">
    <source>
        <dbReference type="ARBA" id="ARBA00023008"/>
    </source>
</evidence>
<reference evidence="8 9" key="1">
    <citation type="submission" date="2023-11" db="EMBL/GenBank/DDBJ databases">
        <title>Arctic aerobic anoxygenic photoheterotroph Sediminicoccus rosea KRV36 adapts its photosynthesis to long days of polar summer.</title>
        <authorList>
            <person name="Tomasch J."/>
            <person name="Kopejtka K."/>
            <person name="Bily T."/>
            <person name="Gardiner A.T."/>
            <person name="Gardian Z."/>
            <person name="Shivaramu S."/>
            <person name="Koblizek M."/>
            <person name="Engelhardt F."/>
            <person name="Kaftan D."/>
        </authorList>
    </citation>
    <scope>NUCLEOTIDE SEQUENCE [LARGE SCALE GENOMIC DNA]</scope>
    <source>
        <strain evidence="8 9">R-30</strain>
    </source>
</reference>
<feature type="region of interest" description="Disordered" evidence="5">
    <location>
        <begin position="66"/>
        <end position="86"/>
    </location>
</feature>
<gene>
    <name evidence="8" type="ORF">R9Z33_10670</name>
</gene>
<sequence length="116" mass="12408">MRFLLAALLILAPGLALAHSELSGSTPPQGARLAAPPGEFVLRFNEPVQVTSLRLFDAAGQALPLQREGDAAPRREARATPAAPLPPGALRLEWRAISADGHPIRGSLRFTWEATR</sequence>
<proteinExistence type="predicted"/>
<dbReference type="EMBL" id="CP137852">
    <property type="protein sequence ID" value="WPB87324.1"/>
    <property type="molecule type" value="Genomic_DNA"/>
</dbReference>
<evidence type="ECO:0000313" key="9">
    <source>
        <dbReference type="Proteomes" id="UP001305521"/>
    </source>
</evidence>
<keyword evidence="4" id="KW-0186">Copper</keyword>
<evidence type="ECO:0000256" key="5">
    <source>
        <dbReference type="SAM" id="MobiDB-lite"/>
    </source>
</evidence>
<comment type="subcellular location">
    <subcellularLocation>
        <location evidence="1">Cell envelope</location>
    </subcellularLocation>
</comment>
<organism evidence="8 9">
    <name type="scientific">Sediminicoccus rosea</name>
    <dbReference type="NCBI Taxonomy" id="1225128"/>
    <lineage>
        <taxon>Bacteria</taxon>
        <taxon>Pseudomonadati</taxon>
        <taxon>Pseudomonadota</taxon>
        <taxon>Alphaproteobacteria</taxon>
        <taxon>Acetobacterales</taxon>
        <taxon>Roseomonadaceae</taxon>
        <taxon>Sediminicoccus</taxon>
    </lineage>
</organism>
<keyword evidence="9" id="KW-1185">Reference proteome</keyword>
<evidence type="ECO:0000256" key="3">
    <source>
        <dbReference type="ARBA" id="ARBA00022729"/>
    </source>
</evidence>
<dbReference type="Proteomes" id="UP001305521">
    <property type="component" value="Chromosome"/>
</dbReference>
<dbReference type="InterPro" id="IPR007348">
    <property type="entry name" value="CopC_dom"/>
</dbReference>
<keyword evidence="2" id="KW-0479">Metal-binding</keyword>
<name>A0ABZ0PNP9_9PROT</name>
<accession>A0ABZ0PNP9</accession>
<evidence type="ECO:0000259" key="7">
    <source>
        <dbReference type="Pfam" id="PF04234"/>
    </source>
</evidence>
<protein>
    <submittedName>
        <fullName evidence="8">Copper resistance protein CopC</fullName>
    </submittedName>
</protein>
<dbReference type="SUPFAM" id="SSF81296">
    <property type="entry name" value="E set domains"/>
    <property type="match status" value="1"/>
</dbReference>
<evidence type="ECO:0000313" key="8">
    <source>
        <dbReference type="EMBL" id="WPB87324.1"/>
    </source>
</evidence>
<evidence type="ECO:0000256" key="6">
    <source>
        <dbReference type="SAM" id="SignalP"/>
    </source>
</evidence>
<evidence type="ECO:0000256" key="1">
    <source>
        <dbReference type="ARBA" id="ARBA00004196"/>
    </source>
</evidence>
<dbReference type="Gene3D" id="2.60.40.1220">
    <property type="match status" value="1"/>
</dbReference>
<feature type="chain" id="PRO_5045977253" evidence="6">
    <location>
        <begin position="19"/>
        <end position="116"/>
    </location>
</feature>